<keyword evidence="15" id="KW-1185">Reference proteome</keyword>
<dbReference type="PROSITE" id="PS50067">
    <property type="entry name" value="KINESIN_MOTOR_2"/>
    <property type="match status" value="1"/>
</dbReference>
<gene>
    <name evidence="14" type="primary">KIF17</name>
    <name evidence="14" type="ORF">Ciccas_005025</name>
</gene>
<dbReference type="PANTHER" id="PTHR47969">
    <property type="entry name" value="CHROMOSOME-ASSOCIATED KINESIN KIF4A-RELATED"/>
    <property type="match status" value="1"/>
</dbReference>
<feature type="region of interest" description="Disordered" evidence="12">
    <location>
        <begin position="668"/>
        <end position="704"/>
    </location>
</feature>
<evidence type="ECO:0000313" key="15">
    <source>
        <dbReference type="Proteomes" id="UP001626550"/>
    </source>
</evidence>
<dbReference type="InterPro" id="IPR036961">
    <property type="entry name" value="Kinesin_motor_dom_sf"/>
</dbReference>
<comment type="subcellular location">
    <subcellularLocation>
        <location evidence="1">Cytoplasm</location>
        <location evidence="1">Cytoskeleton</location>
    </subcellularLocation>
</comment>
<dbReference type="Gene3D" id="3.40.850.10">
    <property type="entry name" value="Kinesin motor domain"/>
    <property type="match status" value="1"/>
</dbReference>
<dbReference type="Pfam" id="PF00225">
    <property type="entry name" value="Kinesin"/>
    <property type="match status" value="1"/>
</dbReference>
<dbReference type="GO" id="GO:0005524">
    <property type="term" value="F:ATP binding"/>
    <property type="evidence" value="ECO:0007669"/>
    <property type="project" value="UniProtKB-UniRule"/>
</dbReference>
<dbReference type="PANTHER" id="PTHR47969:SF21">
    <property type="entry name" value="KINESIN-LIKE PROTEIN"/>
    <property type="match status" value="1"/>
</dbReference>
<evidence type="ECO:0000256" key="10">
    <source>
        <dbReference type="RuleBase" id="RU000394"/>
    </source>
</evidence>
<feature type="coiled-coil region" evidence="11">
    <location>
        <begin position="348"/>
        <end position="434"/>
    </location>
</feature>
<keyword evidence="2" id="KW-0963">Cytoplasm</keyword>
<evidence type="ECO:0000256" key="12">
    <source>
        <dbReference type="SAM" id="MobiDB-lite"/>
    </source>
</evidence>
<dbReference type="PROSITE" id="PS00411">
    <property type="entry name" value="KINESIN_MOTOR_1"/>
    <property type="match status" value="1"/>
</dbReference>
<feature type="coiled-coil region" evidence="11">
    <location>
        <begin position="527"/>
        <end position="568"/>
    </location>
</feature>
<evidence type="ECO:0000256" key="4">
    <source>
        <dbReference type="ARBA" id="ARBA00022741"/>
    </source>
</evidence>
<keyword evidence="6 11" id="KW-0175">Coiled coil</keyword>
<dbReference type="InterPro" id="IPR027417">
    <property type="entry name" value="P-loop_NTPase"/>
</dbReference>
<evidence type="ECO:0000256" key="5">
    <source>
        <dbReference type="ARBA" id="ARBA00022840"/>
    </source>
</evidence>
<dbReference type="InterPro" id="IPR001752">
    <property type="entry name" value="Kinesin_motor_dom"/>
</dbReference>
<dbReference type="SUPFAM" id="SSF52540">
    <property type="entry name" value="P-loop containing nucleoside triphosphate hydrolases"/>
    <property type="match status" value="1"/>
</dbReference>
<dbReference type="GO" id="GO:0005874">
    <property type="term" value="C:microtubule"/>
    <property type="evidence" value="ECO:0007669"/>
    <property type="project" value="UniProtKB-KW"/>
</dbReference>
<keyword evidence="4 9" id="KW-0547">Nucleotide-binding</keyword>
<dbReference type="GO" id="GO:0003774">
    <property type="term" value="F:cytoskeletal motor activity"/>
    <property type="evidence" value="ECO:0007669"/>
    <property type="project" value="UniProtKB-UniRule"/>
</dbReference>
<evidence type="ECO:0000256" key="1">
    <source>
        <dbReference type="ARBA" id="ARBA00004245"/>
    </source>
</evidence>
<proteinExistence type="inferred from homology"/>
<evidence type="ECO:0000256" key="11">
    <source>
        <dbReference type="SAM" id="Coils"/>
    </source>
</evidence>
<evidence type="ECO:0000256" key="6">
    <source>
        <dbReference type="ARBA" id="ARBA00023054"/>
    </source>
</evidence>
<keyword evidence="8" id="KW-0206">Cytoskeleton</keyword>
<evidence type="ECO:0000256" key="2">
    <source>
        <dbReference type="ARBA" id="ARBA00022490"/>
    </source>
</evidence>
<dbReference type="Proteomes" id="UP001626550">
    <property type="component" value="Unassembled WGS sequence"/>
</dbReference>
<sequence length="704" mass="80281">METVKVVIRTRPLNQRETKLKCCDLVKINKQLNQCVLLNKKSIGASKRFSYDAVYDKQDDTNVIYCEIAGEIVNSVLDGYNGTIFAYGQTGCGKSFTMQGPLDDDDNIGVIPRSFYHIFETIALGKDIKYLVHVSFLEIYNEEIRDLLNYDPNVKLEMKEHTSKGVYVAGLSLHKVTSVTECQKIMQMGWKNRATGSTLMNLDSSRSHSVFTITIEMIQNDNSAKGEHIRVGKLNLVDLAGSERQSKSGASGDRLREAAKINLSLSALGNVISALVDPNTKHIPYRDSKLTRLLQDSLGGNTKTLMIACISPADNNYDETLSTLRYANRAKEIKNKPVINEDPKDAMLREYQDEIKRLRQLLQGQNIDNLPEPNFQSLQHMRAEQTRVRQEYEDRLTKLKQKFNDEVANKAKLVEEVEKVRSVYEDKFKDLQEKTSLLRGNESSWIVNKEGGVTPADKDFDHMSKEELIKRLQSLQSDFVGGESTGDALIQLRHKERIKSFEAMRNKLRQANKDPNAEEGQVIITIFENIQDELGHKNAELEEANNLVENLKQDNKDIENEFQRERESYLDHIRKQSKTILLLQSILDKVQPCIRRDCNYYSIESIKKMAKYDEDQNRFILPELKIEPTNLPNVLNGAADRRMTAPPLGDGQASLVFKMASSTMGTDYFGKKNSKLLNARPRAAQGKRESNTSQEEQQYEEDWE</sequence>
<comment type="caution">
    <text evidence="14">The sequence shown here is derived from an EMBL/GenBank/DDBJ whole genome shotgun (WGS) entry which is preliminary data.</text>
</comment>
<evidence type="ECO:0000313" key="14">
    <source>
        <dbReference type="EMBL" id="KAL3316323.1"/>
    </source>
</evidence>
<accession>A0ABD2QA17</accession>
<feature type="domain" description="Kinesin motor" evidence="13">
    <location>
        <begin position="3"/>
        <end position="333"/>
    </location>
</feature>
<keyword evidence="5 9" id="KW-0067">ATP-binding</keyword>
<evidence type="ECO:0000256" key="8">
    <source>
        <dbReference type="ARBA" id="ARBA00023212"/>
    </source>
</evidence>
<dbReference type="PRINTS" id="PR00380">
    <property type="entry name" value="KINESINHEAVY"/>
</dbReference>
<dbReference type="SMART" id="SM00129">
    <property type="entry name" value="KISc"/>
    <property type="match status" value="1"/>
</dbReference>
<dbReference type="InterPro" id="IPR019821">
    <property type="entry name" value="Kinesin_motor_CS"/>
</dbReference>
<evidence type="ECO:0000259" key="13">
    <source>
        <dbReference type="PROSITE" id="PS50067"/>
    </source>
</evidence>
<feature type="binding site" evidence="9">
    <location>
        <begin position="88"/>
        <end position="95"/>
    </location>
    <ligand>
        <name>ATP</name>
        <dbReference type="ChEBI" id="CHEBI:30616"/>
    </ligand>
</feature>
<reference evidence="14 15" key="1">
    <citation type="submission" date="2024-11" db="EMBL/GenBank/DDBJ databases">
        <title>Adaptive evolution of stress response genes in parasites aligns with host niche diversity.</title>
        <authorList>
            <person name="Hahn C."/>
            <person name="Resl P."/>
        </authorList>
    </citation>
    <scope>NUCLEOTIDE SEQUENCE [LARGE SCALE GENOMIC DNA]</scope>
    <source>
        <strain evidence="14">EGGRZ-B1_66</strain>
        <tissue evidence="14">Body</tissue>
    </source>
</reference>
<dbReference type="EMBL" id="JBJKFK010000559">
    <property type="protein sequence ID" value="KAL3316323.1"/>
    <property type="molecule type" value="Genomic_DNA"/>
</dbReference>
<comment type="similarity">
    <text evidence="9 10">Belongs to the TRAFAC class myosin-kinesin ATPase superfamily. Kinesin family.</text>
</comment>
<keyword evidence="7 9" id="KW-0505">Motor protein</keyword>
<dbReference type="InterPro" id="IPR027640">
    <property type="entry name" value="Kinesin-like_fam"/>
</dbReference>
<name>A0ABD2QA17_9PLAT</name>
<evidence type="ECO:0000256" key="9">
    <source>
        <dbReference type="PROSITE-ProRule" id="PRU00283"/>
    </source>
</evidence>
<keyword evidence="3 10" id="KW-0493">Microtubule</keyword>
<protein>
    <recommendedName>
        <fullName evidence="10">Kinesin-like protein</fullName>
    </recommendedName>
</protein>
<evidence type="ECO:0000256" key="7">
    <source>
        <dbReference type="ARBA" id="ARBA00023175"/>
    </source>
</evidence>
<organism evidence="14 15">
    <name type="scientific">Cichlidogyrus casuarinus</name>
    <dbReference type="NCBI Taxonomy" id="1844966"/>
    <lineage>
        <taxon>Eukaryota</taxon>
        <taxon>Metazoa</taxon>
        <taxon>Spiralia</taxon>
        <taxon>Lophotrochozoa</taxon>
        <taxon>Platyhelminthes</taxon>
        <taxon>Monogenea</taxon>
        <taxon>Monopisthocotylea</taxon>
        <taxon>Dactylogyridea</taxon>
        <taxon>Ancyrocephalidae</taxon>
        <taxon>Cichlidogyrus</taxon>
    </lineage>
</organism>
<dbReference type="AlphaFoldDB" id="A0ABD2QA17"/>
<dbReference type="FunFam" id="3.40.850.10:FF:000029">
    <property type="entry name" value="Kinesin-like protein KIF17"/>
    <property type="match status" value="1"/>
</dbReference>
<evidence type="ECO:0000256" key="3">
    <source>
        <dbReference type="ARBA" id="ARBA00022701"/>
    </source>
</evidence>